<dbReference type="Proteomes" id="UP000466517">
    <property type="component" value="Chromosome"/>
</dbReference>
<keyword evidence="1" id="KW-0732">Signal</keyword>
<keyword evidence="3" id="KW-1185">Reference proteome</keyword>
<dbReference type="AlphaFoldDB" id="A0A7I7XD91"/>
<protein>
    <submittedName>
        <fullName evidence="2">Uncharacterized protein</fullName>
    </submittedName>
</protein>
<reference evidence="2 3" key="1">
    <citation type="journal article" date="2019" name="Emerg. Microbes Infect.">
        <title>Comprehensive subspecies identification of 175 nontuberculous mycobacteria species based on 7547 genomic profiles.</title>
        <authorList>
            <person name="Matsumoto Y."/>
            <person name="Kinjo T."/>
            <person name="Motooka D."/>
            <person name="Nabeya D."/>
            <person name="Jung N."/>
            <person name="Uechi K."/>
            <person name="Horii T."/>
            <person name="Iida T."/>
            <person name="Fujita J."/>
            <person name="Nakamura S."/>
        </authorList>
    </citation>
    <scope>NUCLEOTIDE SEQUENCE [LARGE SCALE GENOMIC DNA]</scope>
    <source>
        <strain evidence="2 3">JCM 13574</strain>
    </source>
</reference>
<feature type="signal peptide" evidence="1">
    <location>
        <begin position="1"/>
        <end position="23"/>
    </location>
</feature>
<evidence type="ECO:0000313" key="3">
    <source>
        <dbReference type="Proteomes" id="UP000466517"/>
    </source>
</evidence>
<accession>A0A7I7XD91</accession>
<dbReference type="KEGG" id="mmag:MMAD_06630"/>
<evidence type="ECO:0000313" key="2">
    <source>
        <dbReference type="EMBL" id="BBZ26368.1"/>
    </source>
</evidence>
<feature type="chain" id="PRO_5039723534" evidence="1">
    <location>
        <begin position="24"/>
        <end position="83"/>
    </location>
</feature>
<organism evidence="2 3">
    <name type="scientific">Mycolicibacterium madagascariense</name>
    <dbReference type="NCBI Taxonomy" id="212765"/>
    <lineage>
        <taxon>Bacteria</taxon>
        <taxon>Bacillati</taxon>
        <taxon>Actinomycetota</taxon>
        <taxon>Actinomycetes</taxon>
        <taxon>Mycobacteriales</taxon>
        <taxon>Mycobacteriaceae</taxon>
        <taxon>Mycolicibacterium</taxon>
    </lineage>
</organism>
<dbReference type="EMBL" id="AP022610">
    <property type="protein sequence ID" value="BBZ26368.1"/>
    <property type="molecule type" value="Genomic_DNA"/>
</dbReference>
<gene>
    <name evidence="2" type="ORF">MMAD_06630</name>
</gene>
<evidence type="ECO:0000256" key="1">
    <source>
        <dbReference type="SAM" id="SignalP"/>
    </source>
</evidence>
<name>A0A7I7XD91_9MYCO</name>
<proteinExistence type="predicted"/>
<sequence length="83" mass="8081">MRLRTRTLGIVGAAAFVSLGALSVGLAHDDPRGVDLAGSGDAPANTTYVQPTAGGMNMGATATWTAPPSIEATAKAVPSGSAG</sequence>